<dbReference type="GO" id="GO:0003677">
    <property type="term" value="F:DNA binding"/>
    <property type="evidence" value="ECO:0007669"/>
    <property type="project" value="UniProtKB-KW"/>
</dbReference>
<dbReference type="SUPFAM" id="SSF46785">
    <property type="entry name" value="Winged helix' DNA-binding domain"/>
    <property type="match status" value="1"/>
</dbReference>
<name>A0A1L3MLL2_9MICO</name>
<dbReference type="SMART" id="SM00345">
    <property type="entry name" value="HTH_GNTR"/>
    <property type="match status" value="1"/>
</dbReference>
<accession>A0A1L3MLL2</accession>
<dbReference type="PANTHER" id="PTHR43537:SF5">
    <property type="entry name" value="UXU OPERON TRANSCRIPTIONAL REGULATOR"/>
    <property type="match status" value="1"/>
</dbReference>
<gene>
    <name evidence="5" type="ORF">ASJ30_13480</name>
</gene>
<evidence type="ECO:0000313" key="6">
    <source>
        <dbReference type="Proteomes" id="UP000182938"/>
    </source>
</evidence>
<dbReference type="Pfam" id="PF07729">
    <property type="entry name" value="FCD"/>
    <property type="match status" value="1"/>
</dbReference>
<keyword evidence="3" id="KW-0804">Transcription</keyword>
<dbReference type="InterPro" id="IPR000524">
    <property type="entry name" value="Tscrpt_reg_HTH_GntR"/>
</dbReference>
<dbReference type="EMBL" id="CP013290">
    <property type="protein sequence ID" value="APH03206.1"/>
    <property type="molecule type" value="Genomic_DNA"/>
</dbReference>
<dbReference type="GO" id="GO:0003700">
    <property type="term" value="F:DNA-binding transcription factor activity"/>
    <property type="evidence" value="ECO:0007669"/>
    <property type="project" value="InterPro"/>
</dbReference>
<dbReference type="Gene3D" id="1.10.10.10">
    <property type="entry name" value="Winged helix-like DNA-binding domain superfamily/Winged helix DNA-binding domain"/>
    <property type="match status" value="1"/>
</dbReference>
<sequence length="265" mass="29394">MATSPVAPVGRLVRAPKTAEIIASDLRRQIVKGELTPGETLPPEVELMSQYGVSRPTLREAFRILEAETLISVRRGSRGGAQVMNPDSSVAARHVGLLLQLRDTTLIDVHEARTIVEPCCARLLAERRTTTDLADMGQCIAELRELVDAGVEAVPDPLRWSELTYRFHVLIYERCGNQTLAVQCEVLADIVATHLHQAIAQGFRVDHAAASGFRRTLRSYEKMVALLEAKDKDGAEQHWRKHMVGAGKEIFAEQPRERAVVDLFS</sequence>
<dbReference type="SUPFAM" id="SSF48008">
    <property type="entry name" value="GntR ligand-binding domain-like"/>
    <property type="match status" value="1"/>
</dbReference>
<dbReference type="Proteomes" id="UP000182938">
    <property type="component" value="Chromosome"/>
</dbReference>
<evidence type="ECO:0000256" key="3">
    <source>
        <dbReference type="ARBA" id="ARBA00023163"/>
    </source>
</evidence>
<dbReference type="InterPro" id="IPR036388">
    <property type="entry name" value="WH-like_DNA-bd_sf"/>
</dbReference>
<dbReference type="AlphaFoldDB" id="A0A1L3MLL2"/>
<feature type="domain" description="HTH gntR-type" evidence="4">
    <location>
        <begin position="16"/>
        <end position="86"/>
    </location>
</feature>
<dbReference type="PANTHER" id="PTHR43537">
    <property type="entry name" value="TRANSCRIPTIONAL REGULATOR, GNTR FAMILY"/>
    <property type="match status" value="1"/>
</dbReference>
<dbReference type="CDD" id="cd07377">
    <property type="entry name" value="WHTH_GntR"/>
    <property type="match status" value="1"/>
</dbReference>
<keyword evidence="6" id="KW-1185">Reference proteome</keyword>
<reference evidence="5 6" key="1">
    <citation type="submission" date="2015-11" db="EMBL/GenBank/DDBJ databases">
        <authorList>
            <person name="Zhang Y."/>
            <person name="Guo Z."/>
        </authorList>
    </citation>
    <scope>NUCLEOTIDE SEQUENCE [LARGE SCALE GENOMIC DNA]</scope>
    <source>
        <strain evidence="5 6">YFY001</strain>
    </source>
</reference>
<evidence type="ECO:0000256" key="1">
    <source>
        <dbReference type="ARBA" id="ARBA00023015"/>
    </source>
</evidence>
<proteinExistence type="predicted"/>
<keyword evidence="2" id="KW-0238">DNA-binding</keyword>
<protein>
    <submittedName>
        <fullName evidence="5">GntR family transcriptional regulator</fullName>
    </submittedName>
</protein>
<dbReference type="InterPro" id="IPR008920">
    <property type="entry name" value="TF_FadR/GntR_C"/>
</dbReference>
<evidence type="ECO:0000313" key="5">
    <source>
        <dbReference type="EMBL" id="APH03206.1"/>
    </source>
</evidence>
<dbReference type="Pfam" id="PF00392">
    <property type="entry name" value="GntR"/>
    <property type="match status" value="1"/>
</dbReference>
<keyword evidence="1" id="KW-0805">Transcription regulation</keyword>
<dbReference type="InterPro" id="IPR011711">
    <property type="entry name" value="GntR_C"/>
</dbReference>
<dbReference type="PROSITE" id="PS50949">
    <property type="entry name" value="HTH_GNTR"/>
    <property type="match status" value="1"/>
</dbReference>
<dbReference type="InterPro" id="IPR036390">
    <property type="entry name" value="WH_DNA-bd_sf"/>
</dbReference>
<evidence type="ECO:0000256" key="2">
    <source>
        <dbReference type="ARBA" id="ARBA00023125"/>
    </source>
</evidence>
<dbReference type="RefSeq" id="WP_072626342.1">
    <property type="nucleotide sequence ID" value="NZ_CP013290.1"/>
</dbReference>
<dbReference type="PRINTS" id="PR00035">
    <property type="entry name" value="HTHGNTR"/>
</dbReference>
<dbReference type="KEGG" id="jte:ASJ30_13480"/>
<dbReference type="SMART" id="SM00895">
    <property type="entry name" value="FCD"/>
    <property type="match status" value="1"/>
</dbReference>
<organism evidence="5 6">
    <name type="scientific">Janibacter indicus</name>
    <dbReference type="NCBI Taxonomy" id="857417"/>
    <lineage>
        <taxon>Bacteria</taxon>
        <taxon>Bacillati</taxon>
        <taxon>Actinomycetota</taxon>
        <taxon>Actinomycetes</taxon>
        <taxon>Micrococcales</taxon>
        <taxon>Intrasporangiaceae</taxon>
        <taxon>Janibacter</taxon>
    </lineage>
</organism>
<evidence type="ECO:0000259" key="4">
    <source>
        <dbReference type="PROSITE" id="PS50949"/>
    </source>
</evidence>
<dbReference type="Gene3D" id="1.20.120.530">
    <property type="entry name" value="GntR ligand-binding domain-like"/>
    <property type="match status" value="1"/>
</dbReference>